<organism evidence="1 2">
    <name type="scientific">Allokutzneria multivorans</name>
    <dbReference type="NCBI Taxonomy" id="1142134"/>
    <lineage>
        <taxon>Bacteria</taxon>
        <taxon>Bacillati</taxon>
        <taxon>Actinomycetota</taxon>
        <taxon>Actinomycetes</taxon>
        <taxon>Pseudonocardiales</taxon>
        <taxon>Pseudonocardiaceae</taxon>
        <taxon>Allokutzneria</taxon>
    </lineage>
</organism>
<sequence length="346" mass="37242">MTMSLALSRLYRPITPAVHPRAAELAESTLSWLDAHGLPSADGALVEFSARTLPDALPERAELLARYTCWAALLRAELDATRSGSGEVLDRVVRFGHVLDAPETPVPGGDPFALALCDLLRRGRRMVSPLQLRRFTEAVRSWWLGLVAERALVERGQRPGFADWAVLRPQSGGAAVMGVKVELALGPEVPEWELNGPVARAATEAAWTVALADLDLHSCHLHSCHREGEPSALNLVSALRVDAPSLSVAEAFDAAVDVRDRALALFLRLRAQLSPLSGPAMRRYLTGVGRAVAGTTEWRFGPAPEGPSIQDIPAVSPQPLAAPTVSWWWDQLDAGARVPGPRGPFG</sequence>
<evidence type="ECO:0000313" key="2">
    <source>
        <dbReference type="Proteomes" id="UP001501747"/>
    </source>
</evidence>
<accession>A0ABP7S2U7</accession>
<evidence type="ECO:0000313" key="1">
    <source>
        <dbReference type="EMBL" id="GAA4005871.1"/>
    </source>
</evidence>
<protein>
    <submittedName>
        <fullName evidence="1">Uncharacterized protein</fullName>
    </submittedName>
</protein>
<dbReference type="Gene3D" id="1.10.600.10">
    <property type="entry name" value="Farnesyl Diphosphate Synthase"/>
    <property type="match status" value="1"/>
</dbReference>
<keyword evidence="2" id="KW-1185">Reference proteome</keyword>
<reference evidence="2" key="1">
    <citation type="journal article" date="2019" name="Int. J. Syst. Evol. Microbiol.">
        <title>The Global Catalogue of Microorganisms (GCM) 10K type strain sequencing project: providing services to taxonomists for standard genome sequencing and annotation.</title>
        <authorList>
            <consortium name="The Broad Institute Genomics Platform"/>
            <consortium name="The Broad Institute Genome Sequencing Center for Infectious Disease"/>
            <person name="Wu L."/>
            <person name="Ma J."/>
        </authorList>
    </citation>
    <scope>NUCLEOTIDE SEQUENCE [LARGE SCALE GENOMIC DNA]</scope>
    <source>
        <strain evidence="2">JCM 17342</strain>
    </source>
</reference>
<proteinExistence type="predicted"/>
<dbReference type="InterPro" id="IPR008949">
    <property type="entry name" value="Isoprenoid_synthase_dom_sf"/>
</dbReference>
<dbReference type="RefSeq" id="WP_344874910.1">
    <property type="nucleotide sequence ID" value="NZ_BAABAL010000008.1"/>
</dbReference>
<dbReference type="Proteomes" id="UP001501747">
    <property type="component" value="Unassembled WGS sequence"/>
</dbReference>
<name>A0ABP7S2U7_9PSEU</name>
<gene>
    <name evidence="1" type="ORF">GCM10022247_29430</name>
</gene>
<comment type="caution">
    <text evidence="1">The sequence shown here is derived from an EMBL/GenBank/DDBJ whole genome shotgun (WGS) entry which is preliminary data.</text>
</comment>
<dbReference type="Pfam" id="PF19086">
    <property type="entry name" value="Terpene_syn_C_2"/>
    <property type="match status" value="1"/>
</dbReference>
<dbReference type="EMBL" id="BAABAL010000008">
    <property type="protein sequence ID" value="GAA4005871.1"/>
    <property type="molecule type" value="Genomic_DNA"/>
</dbReference>
<dbReference type="SUPFAM" id="SSF48576">
    <property type="entry name" value="Terpenoid synthases"/>
    <property type="match status" value="1"/>
</dbReference>